<organism evidence="4 5">
    <name type="scientific">Paraglaciecola chathamensis S18K6</name>
    <dbReference type="NCBI Taxonomy" id="1127672"/>
    <lineage>
        <taxon>Bacteria</taxon>
        <taxon>Pseudomonadati</taxon>
        <taxon>Pseudomonadota</taxon>
        <taxon>Gammaproteobacteria</taxon>
        <taxon>Alteromonadales</taxon>
        <taxon>Alteromonadaceae</taxon>
        <taxon>Paraglaciecola</taxon>
    </lineage>
</organism>
<evidence type="ECO:0000256" key="1">
    <source>
        <dbReference type="SAM" id="Coils"/>
    </source>
</evidence>
<evidence type="ECO:0000313" key="5">
    <source>
        <dbReference type="Proteomes" id="UP000006320"/>
    </source>
</evidence>
<evidence type="ECO:0000313" key="4">
    <source>
        <dbReference type="EMBL" id="GAC08922.1"/>
    </source>
</evidence>
<dbReference type="Gene3D" id="1.10.287.1490">
    <property type="match status" value="1"/>
</dbReference>
<dbReference type="CDD" id="cd00838">
    <property type="entry name" value="MPP_superfamily"/>
    <property type="match status" value="1"/>
</dbReference>
<accession>A0AAV3UV30</accession>
<feature type="domain" description="Calcineurin-like phosphoesterase" evidence="3">
    <location>
        <begin position="248"/>
        <end position="436"/>
    </location>
</feature>
<proteinExistence type="predicted"/>
<feature type="coiled-coil region" evidence="1">
    <location>
        <begin position="22"/>
        <end position="111"/>
    </location>
</feature>
<dbReference type="RefSeq" id="WP_007985541.1">
    <property type="nucleotide sequence ID" value="NZ_BAEM01000014.1"/>
</dbReference>
<dbReference type="Pfam" id="PF00149">
    <property type="entry name" value="Metallophos"/>
    <property type="match status" value="1"/>
</dbReference>
<dbReference type="GO" id="GO:0016787">
    <property type="term" value="F:hydrolase activity"/>
    <property type="evidence" value="ECO:0007669"/>
    <property type="project" value="InterPro"/>
</dbReference>
<dbReference type="PROSITE" id="PS51257">
    <property type="entry name" value="PROKAR_LIPOPROTEIN"/>
    <property type="match status" value="1"/>
</dbReference>
<dbReference type="Proteomes" id="UP000006320">
    <property type="component" value="Unassembled WGS sequence"/>
</dbReference>
<gene>
    <name evidence="4" type="ORF">GCHA_0960</name>
</gene>
<sequence>MKLRHFALSLAAVSVLSACNLTDDNDKEVNALEEQVAALQAQLDTLNEASVSDLASLQATADAMQAELSAMETALAALQAQSDASTASEDVIALQAEIDTLQAELEALMATAPILGSAGTEGANILAKDSDNILRFAVFPDTQGRDDDNMIVYADVDRDGNTLAVKEYIGVDYNGDGYYDAGTESQNDAVKEGDWDEDGISYLVNVMDPFHPFIETDDAGEPIVVAPEDRQDFGPDWKVLPLPLVEAVTDKMIELGVDMVLATGDITEYRAESDYVQWMEKVAQPLIDAGVSIFPARGNHEVVNGRNWPAWFTNEQEWERQSVNNVYNDINPYDGYEQVDFDQGYRLYQAYTGALVQEHLDAGTAVGFPGAEDLVYYVIKDKTLFIALDFYFAELYSSAYRGTWTILHEWLTEVITTNAADVDHIVAFGHEPLSTKKRPQTYQVEIYDAYVAERLSLEAALEEAQATLDNAVAGDASDEEIAVYTNAVEAATSAYEELEEPSLNGYDIGQLGYLQLQDEADPGLASDILNLFNDYKVTYVAGHDHQYARSLIHPSVEDKDTANGFTQIIGGNASWKAYEDLYGMHDEHETGLFINNFYDTITGGNLTNSEGTSYASVTSDLGNGISFVVVEINGRQITTKSYFADHTLTEVDMNLGAYYDYTENSWCTFSGDYMVTGAVTTETCAEVEWQVLDENTRTTDATMRVVAPDQNYYAHSKASSDDGYIGSEATIIDGYNLTYNSSYAASVGEVERLRELLTMSWFVDDDATTLSDVLQISGNQTQEGSYFDQYGYVSLPTVDVDNSTLAQGESASLIYVNQNGEEVNNPTHVTRDGVFNKGTDIETSLNPDIVNGNPSGNDANWTERYLDDGLDFADAMTLVFAAPEGETLTDLTIGRYDEATESWVPAFADECYIESGYSDHYSVYYRLTDQHPEGGFQISNCQQRYWGYVKDSNTIWGFIHTDGKFAVIEK</sequence>
<feature type="chain" id="PRO_5043898617" description="Calcineurin-like phosphoesterase domain-containing protein" evidence="2">
    <location>
        <begin position="19"/>
        <end position="970"/>
    </location>
</feature>
<dbReference type="EMBL" id="BAEM01000014">
    <property type="protein sequence ID" value="GAC08922.1"/>
    <property type="molecule type" value="Genomic_DNA"/>
</dbReference>
<reference evidence="4 5" key="1">
    <citation type="journal article" date="2017" name="Antonie Van Leeuwenhoek">
        <title>Rhizobium rhizosphaerae sp. nov., a novel species isolated from rice rhizosphere.</title>
        <authorList>
            <person name="Zhao J.J."/>
            <person name="Zhang J."/>
            <person name="Zhang R.J."/>
            <person name="Zhang C.W."/>
            <person name="Yin H.Q."/>
            <person name="Zhang X.X."/>
        </authorList>
    </citation>
    <scope>NUCLEOTIDE SEQUENCE [LARGE SCALE GENOMIC DNA]</scope>
    <source>
        <strain evidence="4 5">S18K6</strain>
    </source>
</reference>
<dbReference type="Gene3D" id="3.60.21.10">
    <property type="match status" value="1"/>
</dbReference>
<dbReference type="AlphaFoldDB" id="A0AAV3UV30"/>
<feature type="signal peptide" evidence="2">
    <location>
        <begin position="1"/>
        <end position="18"/>
    </location>
</feature>
<name>A0AAV3UV30_9ALTE</name>
<dbReference type="InterPro" id="IPR004843">
    <property type="entry name" value="Calcineurin-like_PHP"/>
</dbReference>
<keyword evidence="2" id="KW-0732">Signal</keyword>
<comment type="caution">
    <text evidence="4">The sequence shown here is derived from an EMBL/GenBank/DDBJ whole genome shotgun (WGS) entry which is preliminary data.</text>
</comment>
<dbReference type="InterPro" id="IPR029052">
    <property type="entry name" value="Metallo-depent_PP-like"/>
</dbReference>
<evidence type="ECO:0000259" key="3">
    <source>
        <dbReference type="Pfam" id="PF00149"/>
    </source>
</evidence>
<protein>
    <recommendedName>
        <fullName evidence="3">Calcineurin-like phosphoesterase domain-containing protein</fullName>
    </recommendedName>
</protein>
<evidence type="ECO:0000256" key="2">
    <source>
        <dbReference type="SAM" id="SignalP"/>
    </source>
</evidence>
<dbReference type="SUPFAM" id="SSF56300">
    <property type="entry name" value="Metallo-dependent phosphatases"/>
    <property type="match status" value="1"/>
</dbReference>
<keyword evidence="1" id="KW-0175">Coiled coil</keyword>